<keyword evidence="3" id="KW-1185">Reference proteome</keyword>
<proteinExistence type="predicted"/>
<dbReference type="RefSeq" id="WP_212192404.1">
    <property type="nucleotide sequence ID" value="NZ_JAGTAR010000031.1"/>
</dbReference>
<feature type="transmembrane region" description="Helical" evidence="1">
    <location>
        <begin position="368"/>
        <end position="391"/>
    </location>
</feature>
<feature type="transmembrane region" description="Helical" evidence="1">
    <location>
        <begin position="84"/>
        <end position="113"/>
    </location>
</feature>
<evidence type="ECO:0000313" key="2">
    <source>
        <dbReference type="EMBL" id="MBR8537380.1"/>
    </source>
</evidence>
<feature type="transmembrane region" description="Helical" evidence="1">
    <location>
        <begin position="335"/>
        <end position="356"/>
    </location>
</feature>
<feature type="transmembrane region" description="Helical" evidence="1">
    <location>
        <begin position="153"/>
        <end position="172"/>
    </location>
</feature>
<comment type="caution">
    <text evidence="2">The sequence shown here is derived from an EMBL/GenBank/DDBJ whole genome shotgun (WGS) entry which is preliminary data.</text>
</comment>
<feature type="transmembrane region" description="Helical" evidence="1">
    <location>
        <begin position="178"/>
        <end position="199"/>
    </location>
</feature>
<dbReference type="EMBL" id="JAGTAR010000031">
    <property type="protein sequence ID" value="MBR8537380.1"/>
    <property type="molecule type" value="Genomic_DNA"/>
</dbReference>
<dbReference type="Proteomes" id="UP000679220">
    <property type="component" value="Unassembled WGS sequence"/>
</dbReference>
<name>A0A941F971_9BACT</name>
<keyword evidence="1" id="KW-0812">Transmembrane</keyword>
<evidence type="ECO:0000256" key="1">
    <source>
        <dbReference type="SAM" id="Phobius"/>
    </source>
</evidence>
<feature type="transmembrane region" description="Helical" evidence="1">
    <location>
        <begin position="397"/>
        <end position="414"/>
    </location>
</feature>
<protein>
    <submittedName>
        <fullName evidence="2">Uncharacterized protein</fullName>
    </submittedName>
</protein>
<accession>A0A941F971</accession>
<organism evidence="2 3">
    <name type="scientific">Carboxylicivirga sediminis</name>
    <dbReference type="NCBI Taxonomy" id="2006564"/>
    <lineage>
        <taxon>Bacteria</taxon>
        <taxon>Pseudomonadati</taxon>
        <taxon>Bacteroidota</taxon>
        <taxon>Bacteroidia</taxon>
        <taxon>Marinilabiliales</taxon>
        <taxon>Marinilabiliaceae</taxon>
        <taxon>Carboxylicivirga</taxon>
    </lineage>
</organism>
<reference evidence="2" key="2">
    <citation type="submission" date="2021-04" db="EMBL/GenBank/DDBJ databases">
        <authorList>
            <person name="Zhang T."/>
            <person name="Zhang Y."/>
            <person name="Lu D."/>
            <person name="Zuo D."/>
            <person name="Du Z."/>
        </authorList>
    </citation>
    <scope>NUCLEOTIDE SEQUENCE</scope>
    <source>
        <strain evidence="2">JR1</strain>
    </source>
</reference>
<feature type="transmembrane region" description="Helical" evidence="1">
    <location>
        <begin position="252"/>
        <end position="274"/>
    </location>
</feature>
<gene>
    <name evidence="2" type="ORF">KDU71_17565</name>
</gene>
<reference evidence="2" key="1">
    <citation type="journal article" date="2018" name="Int. J. Syst. Evol. Microbiol.">
        <title>Carboxylicivirga sediminis sp. nov., isolated from coastal sediment.</title>
        <authorList>
            <person name="Wang F.Q."/>
            <person name="Ren L.H."/>
            <person name="Zou R.J."/>
            <person name="Sun Y.Z."/>
            <person name="Liu X.J."/>
            <person name="Jiang F."/>
            <person name="Liu L.J."/>
        </authorList>
    </citation>
    <scope>NUCLEOTIDE SEQUENCE</scope>
    <source>
        <strain evidence="2">JR1</strain>
    </source>
</reference>
<feature type="transmembrane region" description="Helical" evidence="1">
    <location>
        <begin position="119"/>
        <end position="141"/>
    </location>
</feature>
<keyword evidence="1" id="KW-0472">Membrane</keyword>
<feature type="transmembrane region" description="Helical" evidence="1">
    <location>
        <begin position="220"/>
        <end position="240"/>
    </location>
</feature>
<feature type="transmembrane region" description="Helical" evidence="1">
    <location>
        <begin position="295"/>
        <end position="315"/>
    </location>
</feature>
<keyword evidence="1" id="KW-1133">Transmembrane helix</keyword>
<evidence type="ECO:0000313" key="3">
    <source>
        <dbReference type="Proteomes" id="UP000679220"/>
    </source>
</evidence>
<dbReference type="AlphaFoldDB" id="A0A941F971"/>
<sequence length="419" mass="47947">MGIFGSKINFTLFKSSILYSIAEGASKGGFQILLLIIASFIANDVYLVLMLLLGLEALMKMVYVTFYGNVLYKLIDLFPSKSILNVFFVISLLQLGIFIILLLLFNQYIFAYYSYDNQIVFILLAANAFIANLSVYYSVILQLQERHSEAVKYRSLPFFIGFVVALGGVMVLEDKVLGFFLGKFLGFLFFYIIFLARKITFSSFSLRLIKPVLKEMKGRVSYSFFIAIMGWLSSLGFMYVAKLWNTDDDLVILGYIINVYNVLFLFGYGINQVYSPRVKDLIVRNNYVKANRLKWNILVLYFLISLLMFVGLAAINSLVPLQTLFNGKLENISDILSVGYFSIFIFLANSFNWVVSPFYFSLDKFRQYFYLTAVSLILAFVGFYLGCFVAILNIGIGYAVFYFIKNLIPFVFSLKTEMT</sequence>